<evidence type="ECO:0000256" key="1">
    <source>
        <dbReference type="ARBA" id="ARBA00004141"/>
    </source>
</evidence>
<sequence length="652" mass="72690">YSLSSNGSQNQPPRSPISPRRHQESEEKFSNFRLVLPQILAVTVKNVLLFGYGMTLGFPTIVIPAIQGGEGREPTQDDRLLLNKDEISWFSSINLICVPLGCIFSGSITQPIGRRRAMQLVNVPMLMAWLIFHFSTEIFHLYIGLCLAGISGGLSEAPVLTYVAEVTQPQVRGMLQATGSFFTILGVFVQFLLGTFLKWRTIALISSSIPVLSIILLFFIPESPHWLIQKNRLVDGKKSLAWLRGWVPESRVHEEFTDLCNSAKSRQSSEEEHNCASNYEVYFKKTFVWPFALIAYTFFIGHFSGMTTLQTYAVQIFHTLKAPIDKYYATMLLGVAELLGTLLCVILVHFTGKRPLVFLSTVGCGLCFLATGTYTSFLHLIPGATIHNIVANVSAIESESVDELIAMNISVLPLPMNMPNITDFDVYDFEENLTTTDESYLQTENFMADSMRFVLNESDYTEASSEINETVSDDDKTYNIPDSIIINLPEPKHNNYLWIPLTLLLGSAVLSHTGIRLIPWMLVGEIYPSSIRGCASGISGGAGYVFGFLANKLFLGMVGTFTLNGTFWIYAFIALSGALILYFTLPETEGRTLSVIEEHFAGPINFKTMAKIAQTDNDNGTENTDNNKNLPIYKLPRTTSHLNIPEIYITRL</sequence>
<feature type="transmembrane region" description="Helical" evidence="6">
    <location>
        <begin position="287"/>
        <end position="307"/>
    </location>
</feature>
<feature type="transmembrane region" description="Helical" evidence="6">
    <location>
        <begin position="87"/>
        <end position="105"/>
    </location>
</feature>
<keyword evidence="4 6" id="KW-0472">Membrane</keyword>
<dbReference type="VEuPathDB" id="VectorBase:PPAI004206"/>
<dbReference type="AlphaFoldDB" id="A0A1B0D994"/>
<reference evidence="8" key="1">
    <citation type="submission" date="2022-08" db="UniProtKB">
        <authorList>
            <consortium name="EnsemblMetazoa"/>
        </authorList>
    </citation>
    <scope>IDENTIFICATION</scope>
    <source>
        <strain evidence="8">Israel</strain>
    </source>
</reference>
<feature type="transmembrane region" description="Helical" evidence="6">
    <location>
        <begin position="356"/>
        <end position="377"/>
    </location>
</feature>
<dbReference type="Gene3D" id="1.20.1250.20">
    <property type="entry name" value="MFS general substrate transporter like domains"/>
    <property type="match status" value="2"/>
</dbReference>
<feature type="transmembrane region" description="Helical" evidence="6">
    <location>
        <begin position="534"/>
        <end position="555"/>
    </location>
</feature>
<dbReference type="PROSITE" id="PS50850">
    <property type="entry name" value="MFS"/>
    <property type="match status" value="1"/>
</dbReference>
<evidence type="ECO:0000256" key="3">
    <source>
        <dbReference type="ARBA" id="ARBA00022989"/>
    </source>
</evidence>
<feature type="transmembrane region" description="Helical" evidence="6">
    <location>
        <begin position="199"/>
        <end position="220"/>
    </location>
</feature>
<dbReference type="InterPro" id="IPR050549">
    <property type="entry name" value="MFS_Trehalose_Transporter"/>
</dbReference>
<dbReference type="InterPro" id="IPR036259">
    <property type="entry name" value="MFS_trans_sf"/>
</dbReference>
<evidence type="ECO:0000256" key="2">
    <source>
        <dbReference type="ARBA" id="ARBA00022692"/>
    </source>
</evidence>
<feature type="transmembrane region" description="Helical" evidence="6">
    <location>
        <begin position="497"/>
        <end position="522"/>
    </location>
</feature>
<dbReference type="FunFam" id="1.20.1250.20:FF:000515">
    <property type="entry name" value="Uncharacterized protein, isoform B"/>
    <property type="match status" value="1"/>
</dbReference>
<feature type="transmembrane region" description="Helical" evidence="6">
    <location>
        <begin position="47"/>
        <end position="67"/>
    </location>
</feature>
<dbReference type="Proteomes" id="UP000092462">
    <property type="component" value="Unassembled WGS sequence"/>
</dbReference>
<dbReference type="GO" id="GO:0022857">
    <property type="term" value="F:transmembrane transporter activity"/>
    <property type="evidence" value="ECO:0007669"/>
    <property type="project" value="InterPro"/>
</dbReference>
<evidence type="ECO:0000256" key="4">
    <source>
        <dbReference type="ARBA" id="ARBA00023136"/>
    </source>
</evidence>
<dbReference type="EnsemblMetazoa" id="PPAI004206-RA">
    <property type="protein sequence ID" value="PPAI004206-PA"/>
    <property type="gene ID" value="PPAI004206"/>
</dbReference>
<evidence type="ECO:0000259" key="7">
    <source>
        <dbReference type="PROSITE" id="PS50850"/>
    </source>
</evidence>
<dbReference type="EMBL" id="AJVK01004280">
    <property type="status" value="NOT_ANNOTATED_CDS"/>
    <property type="molecule type" value="Genomic_DNA"/>
</dbReference>
<dbReference type="Pfam" id="PF00083">
    <property type="entry name" value="Sugar_tr"/>
    <property type="match status" value="2"/>
</dbReference>
<keyword evidence="2 6" id="KW-0812">Transmembrane</keyword>
<accession>A0A1B0D994</accession>
<evidence type="ECO:0000313" key="8">
    <source>
        <dbReference type="EnsemblMetazoa" id="PPAI004206-PA"/>
    </source>
</evidence>
<feature type="region of interest" description="Disordered" evidence="5">
    <location>
        <begin position="1"/>
        <end position="23"/>
    </location>
</feature>
<dbReference type="PANTHER" id="PTHR48021">
    <property type="match status" value="1"/>
</dbReference>
<feature type="domain" description="Major facilitator superfamily (MFS) profile" evidence="7">
    <location>
        <begin position="39"/>
        <end position="589"/>
    </location>
</feature>
<feature type="compositionally biased region" description="Polar residues" evidence="5">
    <location>
        <begin position="1"/>
        <end position="12"/>
    </location>
</feature>
<feature type="transmembrane region" description="Helical" evidence="6">
    <location>
        <begin position="327"/>
        <end position="349"/>
    </location>
</feature>
<dbReference type="SUPFAM" id="SSF103473">
    <property type="entry name" value="MFS general substrate transporter"/>
    <property type="match status" value="2"/>
</dbReference>
<organism evidence="8 9">
    <name type="scientific">Phlebotomus papatasi</name>
    <name type="common">Sandfly</name>
    <dbReference type="NCBI Taxonomy" id="29031"/>
    <lineage>
        <taxon>Eukaryota</taxon>
        <taxon>Metazoa</taxon>
        <taxon>Ecdysozoa</taxon>
        <taxon>Arthropoda</taxon>
        <taxon>Hexapoda</taxon>
        <taxon>Insecta</taxon>
        <taxon>Pterygota</taxon>
        <taxon>Neoptera</taxon>
        <taxon>Endopterygota</taxon>
        <taxon>Diptera</taxon>
        <taxon>Nematocera</taxon>
        <taxon>Psychodoidea</taxon>
        <taxon>Psychodidae</taxon>
        <taxon>Phlebotomus</taxon>
        <taxon>Phlebotomus</taxon>
    </lineage>
</organism>
<name>A0A1B0D994_PHLPP</name>
<dbReference type="InterPro" id="IPR005829">
    <property type="entry name" value="Sugar_transporter_CS"/>
</dbReference>
<dbReference type="InterPro" id="IPR005828">
    <property type="entry name" value="MFS_sugar_transport-like"/>
</dbReference>
<dbReference type="VEuPathDB" id="VectorBase:PPAPM1_000582"/>
<keyword evidence="9" id="KW-1185">Reference proteome</keyword>
<evidence type="ECO:0000313" key="9">
    <source>
        <dbReference type="Proteomes" id="UP000092462"/>
    </source>
</evidence>
<keyword evidence="3 6" id="KW-1133">Transmembrane helix</keyword>
<evidence type="ECO:0000256" key="5">
    <source>
        <dbReference type="SAM" id="MobiDB-lite"/>
    </source>
</evidence>
<feature type="transmembrane region" description="Helical" evidence="6">
    <location>
        <begin position="567"/>
        <end position="585"/>
    </location>
</feature>
<feature type="transmembrane region" description="Helical" evidence="6">
    <location>
        <begin position="141"/>
        <end position="163"/>
    </location>
</feature>
<protein>
    <recommendedName>
        <fullName evidence="7">Major facilitator superfamily (MFS) profile domain-containing protein</fullName>
    </recommendedName>
</protein>
<proteinExistence type="predicted"/>
<dbReference type="PROSITE" id="PS00217">
    <property type="entry name" value="SUGAR_TRANSPORT_2"/>
    <property type="match status" value="1"/>
</dbReference>
<dbReference type="PANTHER" id="PTHR48021:SF39">
    <property type="entry name" value="MAJOR FACILITATOR SUPERFAMILY (MFS) PROFILE DOMAIN-CONTAINING PROTEIN"/>
    <property type="match status" value="1"/>
</dbReference>
<feature type="transmembrane region" description="Helical" evidence="6">
    <location>
        <begin position="175"/>
        <end position="193"/>
    </location>
</feature>
<dbReference type="GO" id="GO:0016020">
    <property type="term" value="C:membrane"/>
    <property type="evidence" value="ECO:0007669"/>
    <property type="project" value="UniProtKB-SubCell"/>
</dbReference>
<evidence type="ECO:0000256" key="6">
    <source>
        <dbReference type="SAM" id="Phobius"/>
    </source>
</evidence>
<comment type="subcellular location">
    <subcellularLocation>
        <location evidence="1">Membrane</location>
        <topology evidence="1">Multi-pass membrane protein</topology>
    </subcellularLocation>
</comment>
<dbReference type="InterPro" id="IPR020846">
    <property type="entry name" value="MFS_dom"/>
</dbReference>